<organism evidence="2 3">
    <name type="scientific">Lutibacter profundi</name>
    <dbReference type="NCBI Taxonomy" id="1622118"/>
    <lineage>
        <taxon>Bacteria</taxon>
        <taxon>Pseudomonadati</taxon>
        <taxon>Bacteroidota</taxon>
        <taxon>Flavobacteriia</taxon>
        <taxon>Flavobacteriales</taxon>
        <taxon>Flavobacteriaceae</taxon>
        <taxon>Lutibacter</taxon>
    </lineage>
</organism>
<dbReference type="InterPro" id="IPR036873">
    <property type="entry name" value="Rhodanese-like_dom_sf"/>
</dbReference>
<gene>
    <name evidence="2" type="ORF">Lupro_07455</name>
</gene>
<dbReference type="PROSITE" id="PS50206">
    <property type="entry name" value="RHODANESE_3"/>
    <property type="match status" value="1"/>
</dbReference>
<proteinExistence type="predicted"/>
<dbReference type="STRING" id="1622118.Lupro_07455"/>
<sequence>MKLANQICPSTTMGKIKNGALIVDVRKTEEVASVTFDVPNYINIPIDELEERFNEIPKDKEIVMVCLSGERSLKTTYFLMNNGFENVFNMDGGIIKWVSKNFPTKGDVASLLAMSSCDCSQSNCC</sequence>
<protein>
    <submittedName>
        <fullName evidence="2">Sulfurtransferase</fullName>
    </submittedName>
</protein>
<dbReference type="PANTHER" id="PTHR43031">
    <property type="entry name" value="FAD-DEPENDENT OXIDOREDUCTASE"/>
    <property type="match status" value="1"/>
</dbReference>
<keyword evidence="2" id="KW-0808">Transferase</keyword>
<keyword evidence="3" id="KW-1185">Reference proteome</keyword>
<dbReference type="Proteomes" id="UP000059672">
    <property type="component" value="Chromosome"/>
</dbReference>
<dbReference type="EMBL" id="CP013355">
    <property type="protein sequence ID" value="AMC11092.1"/>
    <property type="molecule type" value="Genomic_DNA"/>
</dbReference>
<dbReference type="PANTHER" id="PTHR43031:SF1">
    <property type="entry name" value="PYRIDINE NUCLEOTIDE-DISULPHIDE OXIDOREDUCTASE"/>
    <property type="match status" value="1"/>
</dbReference>
<dbReference type="RefSeq" id="WP_068208127.1">
    <property type="nucleotide sequence ID" value="NZ_CP013355.1"/>
</dbReference>
<dbReference type="KEGG" id="lut:Lupro_07455"/>
<reference evidence="2 3" key="2">
    <citation type="journal article" date="2016" name="Int. J. Syst. Evol. Microbiol.">
        <title>Lutibacter profundi sp. nov., isolated from a deep-sea hydrothermal system on the Arctic Mid-Ocean Ridge and emended description of the genus Lutibacter.</title>
        <authorList>
            <person name="Le Moine Bauer S."/>
            <person name="Roalkvam I."/>
            <person name="Steen I.H."/>
            <person name="Dahle H."/>
        </authorList>
    </citation>
    <scope>NUCLEOTIDE SEQUENCE [LARGE SCALE GENOMIC DNA]</scope>
    <source>
        <strain evidence="2 3">LP1</strain>
    </source>
</reference>
<accession>A0A109RNM3</accession>
<dbReference type="SUPFAM" id="SSF52821">
    <property type="entry name" value="Rhodanese/Cell cycle control phosphatase"/>
    <property type="match status" value="1"/>
</dbReference>
<feature type="domain" description="Rhodanese" evidence="1">
    <location>
        <begin position="16"/>
        <end position="106"/>
    </location>
</feature>
<evidence type="ECO:0000313" key="3">
    <source>
        <dbReference type="Proteomes" id="UP000059672"/>
    </source>
</evidence>
<dbReference type="CDD" id="cd00158">
    <property type="entry name" value="RHOD"/>
    <property type="match status" value="1"/>
</dbReference>
<evidence type="ECO:0000259" key="1">
    <source>
        <dbReference type="PROSITE" id="PS50206"/>
    </source>
</evidence>
<dbReference type="GO" id="GO:0016740">
    <property type="term" value="F:transferase activity"/>
    <property type="evidence" value="ECO:0007669"/>
    <property type="project" value="UniProtKB-KW"/>
</dbReference>
<dbReference type="Gene3D" id="3.40.250.10">
    <property type="entry name" value="Rhodanese-like domain"/>
    <property type="match status" value="1"/>
</dbReference>
<dbReference type="OrthoDB" id="9808735at2"/>
<reference evidence="3" key="1">
    <citation type="submission" date="2015-12" db="EMBL/GenBank/DDBJ databases">
        <title>Complete genome sequence of Lutibacter profundus strain LP1.</title>
        <authorList>
            <person name="Wissuwa J."/>
            <person name="Le Moine Bauer S."/>
            <person name="Stokke R."/>
            <person name="Dahle H."/>
            <person name="Steen I.H."/>
        </authorList>
    </citation>
    <scope>NUCLEOTIDE SEQUENCE [LARGE SCALE GENOMIC DNA]</scope>
    <source>
        <strain evidence="3">LP1</strain>
    </source>
</reference>
<dbReference type="Pfam" id="PF00581">
    <property type="entry name" value="Rhodanese"/>
    <property type="match status" value="1"/>
</dbReference>
<evidence type="ECO:0000313" key="2">
    <source>
        <dbReference type="EMBL" id="AMC11092.1"/>
    </source>
</evidence>
<dbReference type="InterPro" id="IPR050229">
    <property type="entry name" value="GlpE_sulfurtransferase"/>
</dbReference>
<dbReference type="InterPro" id="IPR001763">
    <property type="entry name" value="Rhodanese-like_dom"/>
</dbReference>
<dbReference type="AlphaFoldDB" id="A0A109RNM3"/>
<name>A0A109RNM3_9FLAO</name>
<dbReference type="SMART" id="SM00450">
    <property type="entry name" value="RHOD"/>
    <property type="match status" value="1"/>
</dbReference>